<dbReference type="OrthoDB" id="9787070at2"/>
<dbReference type="EC" id="3.1.4.58" evidence="2"/>
<dbReference type="RefSeq" id="WP_112281994.1">
    <property type="nucleotide sequence ID" value="NZ_MASW01000002.1"/>
</dbReference>
<feature type="active site" description="Proton acceptor" evidence="2">
    <location>
        <position position="112"/>
    </location>
</feature>
<sequence length="175" mass="18891">MRLFTALLPPPQVVASLRDELARHPRDEGSGVLRWTGPAQWHLTLGFYGRDDPVARAHWLRERLAGLPAPTVRLTGAGTFPGVLWTGVQAAGLAELAAAVRPESEDREFRAHLTLARGDAPGALAVWTRLLAGYRSPRWTAGEVVLMRSDPGPGGPAYTTVERFRLGAPAGENLS</sequence>
<feature type="active site" description="Proton donor" evidence="2">
    <location>
        <position position="42"/>
    </location>
</feature>
<dbReference type="Gene3D" id="3.90.1140.10">
    <property type="entry name" value="Cyclic phosphodiesterase"/>
    <property type="match status" value="1"/>
</dbReference>
<protein>
    <recommendedName>
        <fullName evidence="2">RNA 2',3'-cyclic phosphodiesterase</fullName>
        <shortName evidence="2">RNA 2',3'-CPDase</shortName>
        <ecNumber evidence="2">3.1.4.58</ecNumber>
    </recommendedName>
</protein>
<evidence type="ECO:0000256" key="1">
    <source>
        <dbReference type="ARBA" id="ARBA00022801"/>
    </source>
</evidence>
<dbReference type="AlphaFoldDB" id="A0A2V4B133"/>
<feature type="domain" description="Phosphoesterase HXTX" evidence="3">
    <location>
        <begin position="9"/>
        <end position="84"/>
    </location>
</feature>
<dbReference type="NCBIfam" id="TIGR02258">
    <property type="entry name" value="2_5_ligase"/>
    <property type="match status" value="1"/>
</dbReference>
<organism evidence="4 5">
    <name type="scientific">Prauserella muralis</name>
    <dbReference type="NCBI Taxonomy" id="588067"/>
    <lineage>
        <taxon>Bacteria</taxon>
        <taxon>Bacillati</taxon>
        <taxon>Actinomycetota</taxon>
        <taxon>Actinomycetes</taxon>
        <taxon>Pseudonocardiales</taxon>
        <taxon>Pseudonocardiaceae</taxon>
        <taxon>Prauserella</taxon>
    </lineage>
</organism>
<comment type="function">
    <text evidence="2">Hydrolyzes RNA 2',3'-cyclic phosphodiester to an RNA 2'-phosphomonoester.</text>
</comment>
<dbReference type="Proteomes" id="UP000249915">
    <property type="component" value="Unassembled WGS sequence"/>
</dbReference>
<gene>
    <name evidence="4" type="ORF">BAY60_16675</name>
</gene>
<accession>A0A2V4B133</accession>
<dbReference type="SUPFAM" id="SSF55144">
    <property type="entry name" value="LigT-like"/>
    <property type="match status" value="1"/>
</dbReference>
<dbReference type="GO" id="GO:0016874">
    <property type="term" value="F:ligase activity"/>
    <property type="evidence" value="ECO:0007669"/>
    <property type="project" value="UniProtKB-KW"/>
</dbReference>
<comment type="similarity">
    <text evidence="2">Belongs to the 2H phosphoesterase superfamily. ThpR family.</text>
</comment>
<comment type="caution">
    <text evidence="4">The sequence shown here is derived from an EMBL/GenBank/DDBJ whole genome shotgun (WGS) entry which is preliminary data.</text>
</comment>
<reference evidence="4 5" key="1">
    <citation type="submission" date="2016-07" db="EMBL/GenBank/DDBJ databases">
        <title>Draft genome sequence of Prauserella muralis DSM 45305, isolated from a mould-covered wall in an indoor environment.</title>
        <authorList>
            <person name="Ruckert C."/>
            <person name="Albersmeier A."/>
            <person name="Jiang C.-L."/>
            <person name="Jiang Y."/>
            <person name="Kalinowski J."/>
            <person name="Schneider O."/>
            <person name="Winkler A."/>
            <person name="Zotchev S.B."/>
        </authorList>
    </citation>
    <scope>NUCLEOTIDE SEQUENCE [LARGE SCALE GENOMIC DNA]</scope>
    <source>
        <strain evidence="4 5">DSM 45305</strain>
    </source>
</reference>
<dbReference type="EMBL" id="MASW01000002">
    <property type="protein sequence ID" value="PXY27981.1"/>
    <property type="molecule type" value="Genomic_DNA"/>
</dbReference>
<evidence type="ECO:0000256" key="2">
    <source>
        <dbReference type="HAMAP-Rule" id="MF_01940"/>
    </source>
</evidence>
<keyword evidence="1 2" id="KW-0378">Hydrolase</keyword>
<dbReference type="InterPro" id="IPR009097">
    <property type="entry name" value="Cyclic_Pdiesterase"/>
</dbReference>
<comment type="catalytic activity">
    <reaction evidence="2">
        <text>a 3'-end 2',3'-cyclophospho-ribonucleotide-RNA + H2O = a 3'-end 2'-phospho-ribonucleotide-RNA + H(+)</text>
        <dbReference type="Rhea" id="RHEA:11828"/>
        <dbReference type="Rhea" id="RHEA-COMP:10464"/>
        <dbReference type="Rhea" id="RHEA-COMP:17353"/>
        <dbReference type="ChEBI" id="CHEBI:15377"/>
        <dbReference type="ChEBI" id="CHEBI:15378"/>
        <dbReference type="ChEBI" id="CHEBI:83064"/>
        <dbReference type="ChEBI" id="CHEBI:173113"/>
        <dbReference type="EC" id="3.1.4.58"/>
    </reaction>
</comment>
<proteinExistence type="inferred from homology"/>
<dbReference type="PANTHER" id="PTHR35561">
    <property type="entry name" value="RNA 2',3'-CYCLIC PHOSPHODIESTERASE"/>
    <property type="match status" value="1"/>
</dbReference>
<dbReference type="Pfam" id="PF02834">
    <property type="entry name" value="LigT_PEase"/>
    <property type="match status" value="1"/>
</dbReference>
<feature type="short sequence motif" description="HXTX 2" evidence="2">
    <location>
        <begin position="112"/>
        <end position="115"/>
    </location>
</feature>
<evidence type="ECO:0000313" key="5">
    <source>
        <dbReference type="Proteomes" id="UP000249915"/>
    </source>
</evidence>
<evidence type="ECO:0000313" key="4">
    <source>
        <dbReference type="EMBL" id="PXY27981.1"/>
    </source>
</evidence>
<dbReference type="GO" id="GO:0008664">
    <property type="term" value="F:RNA 2',3'-cyclic 3'-phosphodiesterase activity"/>
    <property type="evidence" value="ECO:0007669"/>
    <property type="project" value="UniProtKB-EC"/>
</dbReference>
<evidence type="ECO:0000259" key="3">
    <source>
        <dbReference type="Pfam" id="PF02834"/>
    </source>
</evidence>
<keyword evidence="5" id="KW-1185">Reference proteome</keyword>
<name>A0A2V4B133_9PSEU</name>
<dbReference type="InterPro" id="IPR004175">
    <property type="entry name" value="RNA_CPDase"/>
</dbReference>
<dbReference type="PANTHER" id="PTHR35561:SF1">
    <property type="entry name" value="RNA 2',3'-CYCLIC PHOSPHODIESTERASE"/>
    <property type="match status" value="1"/>
</dbReference>
<keyword evidence="4" id="KW-0436">Ligase</keyword>
<dbReference type="HAMAP" id="MF_01940">
    <property type="entry name" value="RNA_CPDase"/>
    <property type="match status" value="1"/>
</dbReference>
<dbReference type="GO" id="GO:0004113">
    <property type="term" value="F:2',3'-cyclic-nucleotide 3'-phosphodiesterase activity"/>
    <property type="evidence" value="ECO:0007669"/>
    <property type="project" value="InterPro"/>
</dbReference>
<dbReference type="InterPro" id="IPR014051">
    <property type="entry name" value="Phosphoesterase_HXTX"/>
</dbReference>
<feature type="short sequence motif" description="HXTX 1" evidence="2">
    <location>
        <begin position="42"/>
        <end position="45"/>
    </location>
</feature>